<evidence type="ECO:0000313" key="1">
    <source>
        <dbReference type="EMBL" id="SUZ94058.1"/>
    </source>
</evidence>
<protein>
    <submittedName>
        <fullName evidence="1">Uncharacterized protein</fullName>
    </submittedName>
</protein>
<sequence length="25" mass="2742">VIAVKAEIVLVVHAKHVLVKIVHVK</sequence>
<feature type="non-terminal residue" evidence="1">
    <location>
        <position position="1"/>
    </location>
</feature>
<gene>
    <name evidence="1" type="ORF">METZ01_LOCUS46912</name>
</gene>
<accession>A0A381RST3</accession>
<dbReference type="AlphaFoldDB" id="A0A381RST3"/>
<dbReference type="EMBL" id="UINC01002200">
    <property type="protein sequence ID" value="SUZ94058.1"/>
    <property type="molecule type" value="Genomic_DNA"/>
</dbReference>
<organism evidence="1">
    <name type="scientific">marine metagenome</name>
    <dbReference type="NCBI Taxonomy" id="408172"/>
    <lineage>
        <taxon>unclassified sequences</taxon>
        <taxon>metagenomes</taxon>
        <taxon>ecological metagenomes</taxon>
    </lineage>
</organism>
<reference evidence="1" key="1">
    <citation type="submission" date="2018-05" db="EMBL/GenBank/DDBJ databases">
        <authorList>
            <person name="Lanie J.A."/>
            <person name="Ng W.-L."/>
            <person name="Kazmierczak K.M."/>
            <person name="Andrzejewski T.M."/>
            <person name="Davidsen T.M."/>
            <person name="Wayne K.J."/>
            <person name="Tettelin H."/>
            <person name="Glass J.I."/>
            <person name="Rusch D."/>
            <person name="Podicherti R."/>
            <person name="Tsui H.-C.T."/>
            <person name="Winkler M.E."/>
        </authorList>
    </citation>
    <scope>NUCLEOTIDE SEQUENCE</scope>
</reference>
<proteinExistence type="predicted"/>
<name>A0A381RST3_9ZZZZ</name>